<keyword evidence="6 7" id="KW-0472">Membrane</keyword>
<keyword evidence="10" id="KW-1185">Reference proteome</keyword>
<evidence type="ECO:0000256" key="6">
    <source>
        <dbReference type="ARBA" id="ARBA00023136"/>
    </source>
</evidence>
<dbReference type="InterPro" id="IPR036890">
    <property type="entry name" value="HATPase_C_sf"/>
</dbReference>
<keyword evidence="2" id="KW-1003">Cell membrane</keyword>
<dbReference type="SMART" id="SM00387">
    <property type="entry name" value="HATPase_c"/>
    <property type="match status" value="1"/>
</dbReference>
<keyword evidence="3" id="KW-0597">Phosphoprotein</keyword>
<evidence type="ECO:0000313" key="10">
    <source>
        <dbReference type="Proteomes" id="UP000029507"/>
    </source>
</evidence>
<keyword evidence="5" id="KW-0418">Kinase</keyword>
<proteinExistence type="predicted"/>
<dbReference type="STRING" id="169760.PSTEL_03195"/>
<dbReference type="InterPro" id="IPR050640">
    <property type="entry name" value="Bact_2-comp_sensor_kinase"/>
</dbReference>
<dbReference type="GO" id="GO:0005886">
    <property type="term" value="C:plasma membrane"/>
    <property type="evidence" value="ECO:0007669"/>
    <property type="project" value="UniProtKB-SubCell"/>
</dbReference>
<dbReference type="InterPro" id="IPR003660">
    <property type="entry name" value="HAMP_dom"/>
</dbReference>
<dbReference type="SUPFAM" id="SSF158472">
    <property type="entry name" value="HAMP domain-like"/>
    <property type="match status" value="1"/>
</dbReference>
<dbReference type="KEGG" id="pste:PSTEL_03195"/>
<keyword evidence="7" id="KW-1133">Transmembrane helix</keyword>
<dbReference type="Pfam" id="PF02518">
    <property type="entry name" value="HATPase_c"/>
    <property type="match status" value="1"/>
</dbReference>
<dbReference type="PROSITE" id="PS50885">
    <property type="entry name" value="HAMP"/>
    <property type="match status" value="1"/>
</dbReference>
<evidence type="ECO:0000256" key="5">
    <source>
        <dbReference type="ARBA" id="ARBA00022777"/>
    </source>
</evidence>
<dbReference type="Gene3D" id="6.10.340.10">
    <property type="match status" value="1"/>
</dbReference>
<keyword evidence="7" id="KW-0812">Transmembrane</keyword>
<evidence type="ECO:0000256" key="4">
    <source>
        <dbReference type="ARBA" id="ARBA00022679"/>
    </source>
</evidence>
<dbReference type="SMART" id="SM00304">
    <property type="entry name" value="HAMP"/>
    <property type="match status" value="1"/>
</dbReference>
<evidence type="ECO:0000256" key="7">
    <source>
        <dbReference type="SAM" id="Phobius"/>
    </source>
</evidence>
<feature type="transmembrane region" description="Helical" evidence="7">
    <location>
        <begin position="281"/>
        <end position="301"/>
    </location>
</feature>
<dbReference type="OrthoDB" id="9809348at2"/>
<evidence type="ECO:0000256" key="3">
    <source>
        <dbReference type="ARBA" id="ARBA00022553"/>
    </source>
</evidence>
<protein>
    <submittedName>
        <fullName evidence="9">Sensor with HAMP domain protein</fullName>
    </submittedName>
</protein>
<name>A0A089LSS6_9BACL</name>
<evidence type="ECO:0000256" key="1">
    <source>
        <dbReference type="ARBA" id="ARBA00004651"/>
    </source>
</evidence>
<dbReference type="PANTHER" id="PTHR34220">
    <property type="entry name" value="SENSOR HISTIDINE KINASE YPDA"/>
    <property type="match status" value="1"/>
</dbReference>
<reference evidence="9 10" key="1">
    <citation type="submission" date="2014-08" db="EMBL/GenBank/DDBJ databases">
        <title>Comparative genomics of the Paenibacillus odorifer group.</title>
        <authorList>
            <person name="den Bakker H.C."/>
            <person name="Tsai Y.-C."/>
            <person name="Martin N."/>
            <person name="Korlach J."/>
            <person name="Wiedmann M."/>
        </authorList>
    </citation>
    <scope>NUCLEOTIDE SEQUENCE [LARGE SCALE GENOMIC DNA]</scope>
    <source>
        <strain evidence="9 10">DSM 14472</strain>
    </source>
</reference>
<gene>
    <name evidence="9" type="ORF">PSTEL_03195</name>
</gene>
<dbReference type="AlphaFoldDB" id="A0A089LSS6"/>
<dbReference type="InterPro" id="IPR003594">
    <property type="entry name" value="HATPase_dom"/>
</dbReference>
<comment type="subcellular location">
    <subcellularLocation>
        <location evidence="1">Cell membrane</location>
        <topology evidence="1">Multi-pass membrane protein</topology>
    </subcellularLocation>
</comment>
<dbReference type="Proteomes" id="UP000029507">
    <property type="component" value="Chromosome"/>
</dbReference>
<dbReference type="InterPro" id="IPR010559">
    <property type="entry name" value="Sig_transdc_His_kin_internal"/>
</dbReference>
<evidence type="ECO:0000256" key="2">
    <source>
        <dbReference type="ARBA" id="ARBA00022475"/>
    </source>
</evidence>
<dbReference type="HOGENOM" id="CLU_020473_6_0_9"/>
<feature type="domain" description="HAMP" evidence="8">
    <location>
        <begin position="302"/>
        <end position="354"/>
    </location>
</feature>
<dbReference type="SUPFAM" id="SSF55874">
    <property type="entry name" value="ATPase domain of HSP90 chaperone/DNA topoisomerase II/histidine kinase"/>
    <property type="match status" value="1"/>
</dbReference>
<dbReference type="EMBL" id="CP009286">
    <property type="protein sequence ID" value="AIQ62268.1"/>
    <property type="molecule type" value="Genomic_DNA"/>
</dbReference>
<sequence length="577" mass="66126">MKRYMPFTYKMMIPYLLLVLFTDAVIGYISYAMLVGTRTDMAETNIRTGMKQASSNIRYQMDEIQRMSDTLFGSLSFQRALQKKGTPYDIYLVMLDEIVPQITSPLKLFGNHIRLMLYTFNEDLNIVSGDNLDEQIKRSDYYILSYHDIENTTWYKNNKDSELDNIWMQIDTDRKLGNISHIRRLVSYSDYKTVIGYVRITASLSDLFGNFATFPVDQGVTVRLRKSDTNEIIFQRGDGDDKQVNDRFLTLQETIQDSGFYIEAVVPPSYLHKDAGTMQRIIFAVCAISFLVMACIGLLVARLSGRKMSRIVTLVRSFQEGNFQKRIRFSGNDEFRQIADAFNIMAKNIQDLISSVYVQDIKRKQAELEALQSQINPHFLYNTLSTISSLANLGETRKVTEMVQGLSRFYRLTLNQGHVEIEMEQELLQVETYLEIQKVKYADAFAVYVDVEPEIMKAVVIKVILQPFVENVFKHAWFDESIAIRISGRRVGDEIELKVIDNGIGMREDTVERILAGKSETGGYGVKNVDERIKLKYGQGYGVTIASIYGAGTTVRIRLPYESAEDAARRDDETAYL</sequence>
<feature type="transmembrane region" description="Helical" evidence="7">
    <location>
        <begin position="12"/>
        <end position="34"/>
    </location>
</feature>
<dbReference type="CDD" id="cd06225">
    <property type="entry name" value="HAMP"/>
    <property type="match status" value="1"/>
</dbReference>
<dbReference type="GO" id="GO:0000155">
    <property type="term" value="F:phosphorelay sensor kinase activity"/>
    <property type="evidence" value="ECO:0007669"/>
    <property type="project" value="InterPro"/>
</dbReference>
<organism evidence="9 10">
    <name type="scientific">Paenibacillus stellifer</name>
    <dbReference type="NCBI Taxonomy" id="169760"/>
    <lineage>
        <taxon>Bacteria</taxon>
        <taxon>Bacillati</taxon>
        <taxon>Bacillota</taxon>
        <taxon>Bacilli</taxon>
        <taxon>Bacillales</taxon>
        <taxon>Paenibacillaceae</taxon>
        <taxon>Paenibacillus</taxon>
    </lineage>
</organism>
<evidence type="ECO:0000313" key="9">
    <source>
        <dbReference type="EMBL" id="AIQ62268.1"/>
    </source>
</evidence>
<accession>A0A089LSS6</accession>
<dbReference type="Pfam" id="PF00672">
    <property type="entry name" value="HAMP"/>
    <property type="match status" value="1"/>
</dbReference>
<evidence type="ECO:0000259" key="8">
    <source>
        <dbReference type="PROSITE" id="PS50885"/>
    </source>
</evidence>
<dbReference type="Gene3D" id="3.30.565.10">
    <property type="entry name" value="Histidine kinase-like ATPase, C-terminal domain"/>
    <property type="match status" value="1"/>
</dbReference>
<keyword evidence="4" id="KW-0808">Transferase</keyword>
<dbReference type="Pfam" id="PF06580">
    <property type="entry name" value="His_kinase"/>
    <property type="match status" value="1"/>
</dbReference>
<dbReference type="RefSeq" id="WP_038693414.1">
    <property type="nucleotide sequence ID" value="NZ_CP009286.1"/>
</dbReference>
<dbReference type="PANTHER" id="PTHR34220:SF7">
    <property type="entry name" value="SENSOR HISTIDINE KINASE YPDA"/>
    <property type="match status" value="1"/>
</dbReference>